<keyword evidence="1" id="KW-0378">Hydrolase</keyword>
<dbReference type="Proteomes" id="UP000334990">
    <property type="component" value="Unassembled WGS sequence"/>
</dbReference>
<gene>
    <name evidence="1" type="ORF">Acor_37900</name>
</gene>
<organism evidence="1 2">
    <name type="scientific">Acrocarpospora corrugata</name>
    <dbReference type="NCBI Taxonomy" id="35763"/>
    <lineage>
        <taxon>Bacteria</taxon>
        <taxon>Bacillati</taxon>
        <taxon>Actinomycetota</taxon>
        <taxon>Actinomycetes</taxon>
        <taxon>Streptosporangiales</taxon>
        <taxon>Streptosporangiaceae</taxon>
        <taxon>Acrocarpospora</taxon>
    </lineage>
</organism>
<protein>
    <submittedName>
        <fullName evidence="1">Amidohydrolase</fullName>
    </submittedName>
</protein>
<comment type="caution">
    <text evidence="1">The sequence shown here is derived from an EMBL/GenBank/DDBJ whole genome shotgun (WGS) entry which is preliminary data.</text>
</comment>
<dbReference type="EMBL" id="BLAD01000052">
    <property type="protein sequence ID" value="GES01726.1"/>
    <property type="molecule type" value="Genomic_DNA"/>
</dbReference>
<evidence type="ECO:0000313" key="1">
    <source>
        <dbReference type="EMBL" id="GES01726.1"/>
    </source>
</evidence>
<evidence type="ECO:0000313" key="2">
    <source>
        <dbReference type="Proteomes" id="UP000334990"/>
    </source>
</evidence>
<keyword evidence="2" id="KW-1185">Reference proteome</keyword>
<proteinExistence type="predicted"/>
<dbReference type="SUPFAM" id="SSF51556">
    <property type="entry name" value="Metallo-dependent hydrolases"/>
    <property type="match status" value="1"/>
</dbReference>
<dbReference type="GO" id="GO:0016787">
    <property type="term" value="F:hydrolase activity"/>
    <property type="evidence" value="ECO:0007669"/>
    <property type="project" value="UniProtKB-KW"/>
</dbReference>
<dbReference type="PANTHER" id="PTHR43383">
    <property type="entry name" value="NODULIN 6"/>
    <property type="match status" value="1"/>
</dbReference>
<dbReference type="PANTHER" id="PTHR43383:SF2">
    <property type="entry name" value="AMIDOHYDROLASE 2 FAMILY PROTEIN"/>
    <property type="match status" value="1"/>
</dbReference>
<sequence length="396" mass="42632">MSPHVIDSMGGPIGPPIWIGRPMHPRLPDQARLPDQVAEALLAPLVDQHCHGVRRDDLVRSAFETLIAESGVPAPPGTTHFDSPRGMAIRRWCAPVLDLEPHVPPAVYLARRSELGAAEANRRLLRAAGVVAFLMDGGGDAFALSVAETGRLGGAAADEIVRLERVEEEVAGDGLLSLDYLDRLQQEVGARAARCVGLSSVVAYRYGLDFEVARPSRGAVLAAAGRRLAEPKQPLADPVLLRFLLWIAVDVARERALPIQFPCGNGGPRPHRGDPSLLAGFIRALLPLSVPLILLDCYPYHRQAAHLAAVFPHVYVGEATSAVLGELLELVPFHKQLFGSGGAGVAETCYLGALNHRRALGRVIADRLSQDEWSLADSVRVAQMIGSGNARRIYRL</sequence>
<dbReference type="Gene3D" id="3.20.20.140">
    <property type="entry name" value="Metal-dependent hydrolases"/>
    <property type="match status" value="1"/>
</dbReference>
<reference evidence="1 2" key="1">
    <citation type="submission" date="2019-10" db="EMBL/GenBank/DDBJ databases">
        <title>Whole genome shotgun sequence of Acrocarpospora corrugata NBRC 13972.</title>
        <authorList>
            <person name="Ichikawa N."/>
            <person name="Kimura A."/>
            <person name="Kitahashi Y."/>
            <person name="Komaki H."/>
            <person name="Oguchi A."/>
        </authorList>
    </citation>
    <scope>NUCLEOTIDE SEQUENCE [LARGE SCALE GENOMIC DNA]</scope>
    <source>
        <strain evidence="1 2">NBRC 13972</strain>
    </source>
</reference>
<name>A0A5M3VYZ3_9ACTN</name>
<accession>A0A5M3VYZ3</accession>
<dbReference type="AlphaFoldDB" id="A0A5M3VYZ3"/>
<dbReference type="InterPro" id="IPR032466">
    <property type="entry name" value="Metal_Hydrolase"/>
</dbReference>